<organism evidence="3 4">
    <name type="scientific">Williamsia serinedens</name>
    <dbReference type="NCBI Taxonomy" id="391736"/>
    <lineage>
        <taxon>Bacteria</taxon>
        <taxon>Bacillati</taxon>
        <taxon>Actinomycetota</taxon>
        <taxon>Actinomycetes</taxon>
        <taxon>Mycobacteriales</taxon>
        <taxon>Nocardiaceae</taxon>
        <taxon>Williamsia</taxon>
    </lineage>
</organism>
<feature type="domain" description="Chemotaxis methyl-accepting receptor HlyB-like 4HB MCP" evidence="2">
    <location>
        <begin position="274"/>
        <end position="418"/>
    </location>
</feature>
<keyword evidence="4" id="KW-1185">Reference proteome</keyword>
<sequence length="472" mass="50369">MTGDAAFLRSRLTRGGEDHLTPRRGDRAPRLTRDERRELLTLAREQARSPLASVRRLAGTTPGRLLLITALLVLVTLVSGWYASVSLDARTAALRQTITDTEPIAESSQILYSNLSIADAAANAAFISGGLEPAALRDRYANAIATASRALIEAAGGTAAENDAVRTDLGTLAEELPVYTGLIESARTNNRLANPVASAYLGEASNLMQTTILPAAERLYAARTAALADPQNRFTDPPWLVYSTLAVVLIALIATHRYLSRRTRRRFNLGLVAAIVVTVIAILWVLVGSLLSVSSVDTAERRGAQPLQELTSARILAQQARSSETLSLARRGDQDALQRQVGRAFAQIDTALNDYRDRVGDDSDRTIVARAQSALGAWRDSHQAAIDMSSSGDIAGATAMAVGAAPNGAAAAYTALDESLIDGIRSTRTTFRDDINTARVEIGYAGTGALVLAVIAAVVTVLGMIPRIREYR</sequence>
<name>A0ABT1H6A6_9NOCA</name>
<comment type="caution">
    <text evidence="3">The sequence shown here is derived from an EMBL/GenBank/DDBJ whole genome shotgun (WGS) entry which is preliminary data.</text>
</comment>
<keyword evidence="1" id="KW-0472">Membrane</keyword>
<gene>
    <name evidence="3" type="ORF">LX12_003342</name>
</gene>
<feature type="transmembrane region" description="Helical" evidence="1">
    <location>
        <begin position="239"/>
        <end position="259"/>
    </location>
</feature>
<feature type="transmembrane region" description="Helical" evidence="1">
    <location>
        <begin position="65"/>
        <end position="84"/>
    </location>
</feature>
<keyword evidence="1" id="KW-1133">Transmembrane helix</keyword>
<keyword evidence="1" id="KW-0812">Transmembrane</keyword>
<feature type="transmembrane region" description="Helical" evidence="1">
    <location>
        <begin position="442"/>
        <end position="465"/>
    </location>
</feature>
<dbReference type="InterPro" id="IPR024478">
    <property type="entry name" value="HlyB_4HB_MCP"/>
</dbReference>
<evidence type="ECO:0000259" key="2">
    <source>
        <dbReference type="Pfam" id="PF12729"/>
    </source>
</evidence>
<evidence type="ECO:0000313" key="3">
    <source>
        <dbReference type="EMBL" id="MCP2162138.1"/>
    </source>
</evidence>
<proteinExistence type="predicted"/>
<protein>
    <submittedName>
        <fullName evidence="3">Lipopolysaccharide export LptBFGC system, permease protein LptF</fullName>
    </submittedName>
</protein>
<dbReference type="Proteomes" id="UP001205740">
    <property type="component" value="Unassembled WGS sequence"/>
</dbReference>
<evidence type="ECO:0000313" key="4">
    <source>
        <dbReference type="Proteomes" id="UP001205740"/>
    </source>
</evidence>
<dbReference type="EMBL" id="JAMTCG010000006">
    <property type="protein sequence ID" value="MCP2162138.1"/>
    <property type="molecule type" value="Genomic_DNA"/>
</dbReference>
<dbReference type="RefSeq" id="WP_253655701.1">
    <property type="nucleotide sequence ID" value="NZ_BAAAOE010000005.1"/>
</dbReference>
<dbReference type="Pfam" id="PF12729">
    <property type="entry name" value="4HB_MCP_1"/>
    <property type="match status" value="1"/>
</dbReference>
<feature type="transmembrane region" description="Helical" evidence="1">
    <location>
        <begin position="271"/>
        <end position="291"/>
    </location>
</feature>
<accession>A0ABT1H6A6</accession>
<reference evidence="3 4" key="1">
    <citation type="submission" date="2022-06" db="EMBL/GenBank/DDBJ databases">
        <title>Genomic Encyclopedia of Archaeal and Bacterial Type Strains, Phase II (KMG-II): from individual species to whole genera.</title>
        <authorList>
            <person name="Goeker M."/>
        </authorList>
    </citation>
    <scope>NUCLEOTIDE SEQUENCE [LARGE SCALE GENOMIC DNA]</scope>
    <source>
        <strain evidence="3 4">DSM 45037</strain>
    </source>
</reference>
<evidence type="ECO:0000256" key="1">
    <source>
        <dbReference type="SAM" id="Phobius"/>
    </source>
</evidence>